<protein>
    <submittedName>
        <fullName evidence="2">Uncharacterized protein</fullName>
    </submittedName>
</protein>
<keyword evidence="3" id="KW-1185">Reference proteome</keyword>
<proteinExistence type="predicted"/>
<keyword evidence="1" id="KW-0812">Transmembrane</keyword>
<feature type="transmembrane region" description="Helical" evidence="1">
    <location>
        <begin position="20"/>
        <end position="43"/>
    </location>
</feature>
<evidence type="ECO:0000313" key="2">
    <source>
        <dbReference type="EMBL" id="PRQ24253.1"/>
    </source>
</evidence>
<evidence type="ECO:0000256" key="1">
    <source>
        <dbReference type="SAM" id="Phobius"/>
    </source>
</evidence>
<dbReference type="Proteomes" id="UP000238479">
    <property type="component" value="Chromosome 6"/>
</dbReference>
<organism evidence="2 3">
    <name type="scientific">Rosa chinensis</name>
    <name type="common">China rose</name>
    <dbReference type="NCBI Taxonomy" id="74649"/>
    <lineage>
        <taxon>Eukaryota</taxon>
        <taxon>Viridiplantae</taxon>
        <taxon>Streptophyta</taxon>
        <taxon>Embryophyta</taxon>
        <taxon>Tracheophyta</taxon>
        <taxon>Spermatophyta</taxon>
        <taxon>Magnoliopsida</taxon>
        <taxon>eudicotyledons</taxon>
        <taxon>Gunneridae</taxon>
        <taxon>Pentapetalae</taxon>
        <taxon>rosids</taxon>
        <taxon>fabids</taxon>
        <taxon>Rosales</taxon>
        <taxon>Rosaceae</taxon>
        <taxon>Rosoideae</taxon>
        <taxon>Rosoideae incertae sedis</taxon>
        <taxon>Rosa</taxon>
    </lineage>
</organism>
<reference evidence="2 3" key="1">
    <citation type="journal article" date="2018" name="Nat. Genet.">
        <title>The Rosa genome provides new insights in the design of modern roses.</title>
        <authorList>
            <person name="Bendahmane M."/>
        </authorList>
    </citation>
    <scope>NUCLEOTIDE SEQUENCE [LARGE SCALE GENOMIC DNA]</scope>
    <source>
        <strain evidence="3">cv. Old Blush</strain>
    </source>
</reference>
<comment type="caution">
    <text evidence="2">The sequence shown here is derived from an EMBL/GenBank/DDBJ whole genome shotgun (WGS) entry which is preliminary data.</text>
</comment>
<evidence type="ECO:0000313" key="3">
    <source>
        <dbReference type="Proteomes" id="UP000238479"/>
    </source>
</evidence>
<gene>
    <name evidence="2" type="ORF">RchiOBHm_Chr6g0270341</name>
</gene>
<dbReference type="Gramene" id="PRQ24253">
    <property type="protein sequence ID" value="PRQ24253"/>
    <property type="gene ID" value="RchiOBHm_Chr6g0270341"/>
</dbReference>
<accession>A0A2P6PQP2</accession>
<sequence length="69" mass="8061">MNWRLCSCYFAELQFAILSPFFFFFFLTQTQGTAGFIGLIFAISLSSEERKQREGESSVQLKFYGQLKR</sequence>
<dbReference type="EMBL" id="PDCK01000044">
    <property type="protein sequence ID" value="PRQ24253.1"/>
    <property type="molecule type" value="Genomic_DNA"/>
</dbReference>
<dbReference type="AlphaFoldDB" id="A0A2P6PQP2"/>
<name>A0A2P6PQP2_ROSCH</name>
<keyword evidence="1" id="KW-0472">Membrane</keyword>
<keyword evidence="1" id="KW-1133">Transmembrane helix</keyword>